<evidence type="ECO:0000313" key="5">
    <source>
        <dbReference type="Proteomes" id="UP000467252"/>
    </source>
</evidence>
<dbReference type="CDD" id="cd05233">
    <property type="entry name" value="SDR_c"/>
    <property type="match status" value="1"/>
</dbReference>
<dbReference type="GO" id="GO:0016491">
    <property type="term" value="F:oxidoreductase activity"/>
    <property type="evidence" value="ECO:0007669"/>
    <property type="project" value="UniProtKB-KW"/>
</dbReference>
<proteinExistence type="inferred from homology"/>
<keyword evidence="5" id="KW-1185">Reference proteome</keyword>
<dbReference type="EMBL" id="AP022599">
    <property type="protein sequence ID" value="BBY83727.1"/>
    <property type="molecule type" value="Genomic_DNA"/>
</dbReference>
<dbReference type="PRINTS" id="PR00081">
    <property type="entry name" value="GDHRDH"/>
</dbReference>
<name>A0A7I7UQW5_MYCPV</name>
<dbReference type="Proteomes" id="UP000467252">
    <property type="component" value="Chromosome"/>
</dbReference>
<evidence type="ECO:0000313" key="4">
    <source>
        <dbReference type="EMBL" id="BBY83727.1"/>
    </source>
</evidence>
<dbReference type="SUPFAM" id="SSF51735">
    <property type="entry name" value="NAD(P)-binding Rossmann-fold domains"/>
    <property type="match status" value="1"/>
</dbReference>
<organism evidence="4 5">
    <name type="scientific">Mycolicibacterium pulveris</name>
    <name type="common">Mycobacterium pulveris</name>
    <dbReference type="NCBI Taxonomy" id="36813"/>
    <lineage>
        <taxon>Bacteria</taxon>
        <taxon>Bacillati</taxon>
        <taxon>Actinomycetota</taxon>
        <taxon>Actinomycetes</taxon>
        <taxon>Mycobacteriales</taxon>
        <taxon>Mycobacteriaceae</taxon>
        <taxon>Mycolicibacterium</taxon>
    </lineage>
</organism>
<protein>
    <submittedName>
        <fullName evidence="4">3-ketoacyl-ACP reductase</fullName>
    </submittedName>
</protein>
<accession>A0A7I7UQW5</accession>
<dbReference type="Pfam" id="PF13561">
    <property type="entry name" value="adh_short_C2"/>
    <property type="match status" value="1"/>
</dbReference>
<dbReference type="FunFam" id="3.40.50.720:FF:000084">
    <property type="entry name" value="Short-chain dehydrogenase reductase"/>
    <property type="match status" value="1"/>
</dbReference>
<dbReference type="AlphaFoldDB" id="A0A7I7UQW5"/>
<sequence>MGKLDGKVAFITGVARGQGRSHAVALAEEGADIIGIDLCRQLPTVNYPMATPDDLAETVKLVEDTGRRIIATVADVRDFDALKSAVDDGVRELGRLDIVLANAGIMAHGLPPFDNSREAFRDSVDIMLTGVWNTLQVTVPHLISGERGGAIVITSSAAGLRAQPTDMGGGTDGYFAAKFGVVGLMKAYANALGKHNIRVNTVHPTGVATPMITNDFFPEFIEANPDIAEHMVNSLPVFAIEDVDVSRAVLFLVSDEGRYVTGITMPIDAGMTSLN</sequence>
<dbReference type="PANTHER" id="PTHR43180">
    <property type="entry name" value="3-OXOACYL-(ACYL-CARRIER-PROTEIN) REDUCTASE (AFU_ORTHOLOGUE AFUA_6G11210)"/>
    <property type="match status" value="1"/>
</dbReference>
<gene>
    <name evidence="4" type="ORF">MPUL_48850</name>
</gene>
<dbReference type="PANTHER" id="PTHR43180:SF66">
    <property type="entry name" value="SHORT-CHAIN DEHYDROGENASE_REDUCTASE FAMILY PROTEIN"/>
    <property type="match status" value="1"/>
</dbReference>
<evidence type="ECO:0000256" key="1">
    <source>
        <dbReference type="ARBA" id="ARBA00006484"/>
    </source>
</evidence>
<comment type="similarity">
    <text evidence="1">Belongs to the short-chain dehydrogenases/reductases (SDR) family.</text>
</comment>
<evidence type="ECO:0000256" key="2">
    <source>
        <dbReference type="ARBA" id="ARBA00023002"/>
    </source>
</evidence>
<dbReference type="PRINTS" id="PR00080">
    <property type="entry name" value="SDRFAMILY"/>
</dbReference>
<dbReference type="RefSeq" id="WP_163904805.1">
    <property type="nucleotide sequence ID" value="NZ_AP022599.1"/>
</dbReference>
<dbReference type="Gene3D" id="3.40.50.720">
    <property type="entry name" value="NAD(P)-binding Rossmann-like Domain"/>
    <property type="match status" value="1"/>
</dbReference>
<dbReference type="NCBIfam" id="NF009467">
    <property type="entry name" value="PRK12826.1-3"/>
    <property type="match status" value="1"/>
</dbReference>
<evidence type="ECO:0000256" key="3">
    <source>
        <dbReference type="ARBA" id="ARBA00023027"/>
    </source>
</evidence>
<reference evidence="4 5" key="1">
    <citation type="journal article" date="2019" name="Emerg. Microbes Infect.">
        <title>Comprehensive subspecies identification of 175 nontuberculous mycobacteria species based on 7547 genomic profiles.</title>
        <authorList>
            <person name="Matsumoto Y."/>
            <person name="Kinjo T."/>
            <person name="Motooka D."/>
            <person name="Nabeya D."/>
            <person name="Jung N."/>
            <person name="Uechi K."/>
            <person name="Horii T."/>
            <person name="Iida T."/>
            <person name="Fujita J."/>
            <person name="Nakamura S."/>
        </authorList>
    </citation>
    <scope>NUCLEOTIDE SEQUENCE [LARGE SCALE GENOMIC DNA]</scope>
    <source>
        <strain evidence="4 5">JCM 6370</strain>
    </source>
</reference>
<keyword evidence="3" id="KW-0520">NAD</keyword>
<keyword evidence="2" id="KW-0560">Oxidoreductase</keyword>
<dbReference type="InterPro" id="IPR023985">
    <property type="entry name" value="SDR_subfam_1"/>
</dbReference>
<dbReference type="NCBIfam" id="TIGR03971">
    <property type="entry name" value="SDR_subfam_1"/>
    <property type="match status" value="1"/>
</dbReference>
<dbReference type="InterPro" id="IPR036291">
    <property type="entry name" value="NAD(P)-bd_dom_sf"/>
</dbReference>
<dbReference type="InterPro" id="IPR002347">
    <property type="entry name" value="SDR_fam"/>
</dbReference>